<evidence type="ECO:0000313" key="2">
    <source>
        <dbReference type="Proteomes" id="UP000249723"/>
    </source>
</evidence>
<evidence type="ECO:0000313" key="1">
    <source>
        <dbReference type="EMBL" id="SDA03787.1"/>
    </source>
</evidence>
<accession>A0A2X0NF87</accession>
<dbReference type="Proteomes" id="UP000249723">
    <property type="component" value="Unassembled WGS sequence"/>
</dbReference>
<proteinExistence type="predicted"/>
<gene>
    <name evidence="1" type="ORF">BZ3500_MVSOF-1268-A1-R1_CHR11-1G03227</name>
</gene>
<dbReference type="EMBL" id="FMWP01000138">
    <property type="protein sequence ID" value="SDA03787.1"/>
    <property type="molecule type" value="Genomic_DNA"/>
</dbReference>
<name>A0A2X0NF87_9BASI</name>
<protein>
    <submittedName>
        <fullName evidence="1">BZ3500_MvSof-1268-A1-R1_Chr11-1g03227 protein</fullName>
    </submittedName>
</protein>
<keyword evidence="2" id="KW-1185">Reference proteome</keyword>
<organism evidence="1 2">
    <name type="scientific">Microbotryum saponariae</name>
    <dbReference type="NCBI Taxonomy" id="289078"/>
    <lineage>
        <taxon>Eukaryota</taxon>
        <taxon>Fungi</taxon>
        <taxon>Dikarya</taxon>
        <taxon>Basidiomycota</taxon>
        <taxon>Pucciniomycotina</taxon>
        <taxon>Microbotryomycetes</taxon>
        <taxon>Microbotryales</taxon>
        <taxon>Microbotryaceae</taxon>
        <taxon>Microbotryum</taxon>
    </lineage>
</organism>
<sequence>MKSCGAVRCGNVNPTWIIAPSSPKRICRTDLLYHILVQIVAGIMRDRSAALQWPEQGLDPNNDDHREHPYFIRYAMQLLTPPPPISGSSDRGAKETKQTVSLWHEFSATHYQGHVQSILRRRRGEGRGAPYSDAVLVRVN</sequence>
<dbReference type="AlphaFoldDB" id="A0A2X0NF87"/>
<reference evidence="2" key="1">
    <citation type="submission" date="2016-10" db="EMBL/GenBank/DDBJ databases">
        <authorList>
            <person name="Jeantristanb JTB J.-T."/>
            <person name="Ricardo R."/>
        </authorList>
    </citation>
    <scope>NUCLEOTIDE SEQUENCE [LARGE SCALE GENOMIC DNA]</scope>
</reference>